<evidence type="ECO:0008006" key="4">
    <source>
        <dbReference type="Google" id="ProtNLM"/>
    </source>
</evidence>
<reference evidence="2 3" key="1">
    <citation type="journal article" date="2017" name="Nat. Commun.">
        <title>In situ click chemistry generation of cyclooxygenase-2 inhibitors.</title>
        <authorList>
            <person name="Bhardwaj A."/>
            <person name="Kaur J."/>
            <person name="Wuest M."/>
            <person name="Wuest F."/>
        </authorList>
    </citation>
    <scope>NUCLEOTIDE SEQUENCE [LARGE SCALE GENOMIC DNA]</scope>
    <source>
        <strain evidence="2">S2_018_000_R2_106</strain>
    </source>
</reference>
<accession>A0A6N4RBN4</accession>
<proteinExistence type="predicted"/>
<dbReference type="EMBL" id="VAFM01000001">
    <property type="protein sequence ID" value="TKW61137.1"/>
    <property type="molecule type" value="Genomic_DNA"/>
</dbReference>
<dbReference type="AlphaFoldDB" id="A0A6N4RBN4"/>
<evidence type="ECO:0000313" key="3">
    <source>
        <dbReference type="Proteomes" id="UP000320948"/>
    </source>
</evidence>
<dbReference type="Proteomes" id="UP000320948">
    <property type="component" value="Unassembled WGS sequence"/>
</dbReference>
<name>A0A6N4RBN4_BLAVI</name>
<feature type="region of interest" description="Disordered" evidence="1">
    <location>
        <begin position="1"/>
        <end position="68"/>
    </location>
</feature>
<sequence>MAKTPPRPSGLKPGTEAPASGQYQQIGPRGGVGHEITAVQGKPLPPTTQSGATYTLVDRTRNQSGQGK</sequence>
<gene>
    <name evidence="2" type="ORF">DI628_00470</name>
</gene>
<organism evidence="2 3">
    <name type="scientific">Blastochloris viridis</name>
    <name type="common">Rhodopseudomonas viridis</name>
    <dbReference type="NCBI Taxonomy" id="1079"/>
    <lineage>
        <taxon>Bacteria</taxon>
        <taxon>Pseudomonadati</taxon>
        <taxon>Pseudomonadota</taxon>
        <taxon>Alphaproteobacteria</taxon>
        <taxon>Hyphomicrobiales</taxon>
        <taxon>Blastochloridaceae</taxon>
        <taxon>Blastochloris</taxon>
    </lineage>
</organism>
<comment type="caution">
    <text evidence="2">The sequence shown here is derived from an EMBL/GenBank/DDBJ whole genome shotgun (WGS) entry which is preliminary data.</text>
</comment>
<protein>
    <recommendedName>
        <fullName evidence="4">YjzC family protein</fullName>
    </recommendedName>
</protein>
<evidence type="ECO:0000256" key="1">
    <source>
        <dbReference type="SAM" id="MobiDB-lite"/>
    </source>
</evidence>
<evidence type="ECO:0000313" key="2">
    <source>
        <dbReference type="EMBL" id="TKW61137.1"/>
    </source>
</evidence>